<protein>
    <submittedName>
        <fullName evidence="1">Uncharacterized protein</fullName>
    </submittedName>
</protein>
<organism evidence="1 2">
    <name type="scientific">Arachis hypogaea</name>
    <name type="common">Peanut</name>
    <dbReference type="NCBI Taxonomy" id="3818"/>
    <lineage>
        <taxon>Eukaryota</taxon>
        <taxon>Viridiplantae</taxon>
        <taxon>Streptophyta</taxon>
        <taxon>Embryophyta</taxon>
        <taxon>Tracheophyta</taxon>
        <taxon>Spermatophyta</taxon>
        <taxon>Magnoliopsida</taxon>
        <taxon>eudicotyledons</taxon>
        <taxon>Gunneridae</taxon>
        <taxon>Pentapetalae</taxon>
        <taxon>rosids</taxon>
        <taxon>fabids</taxon>
        <taxon>Fabales</taxon>
        <taxon>Fabaceae</taxon>
        <taxon>Papilionoideae</taxon>
        <taxon>50 kb inversion clade</taxon>
        <taxon>dalbergioids sensu lato</taxon>
        <taxon>Dalbergieae</taxon>
        <taxon>Pterocarpus clade</taxon>
        <taxon>Arachis</taxon>
    </lineage>
</organism>
<dbReference type="Proteomes" id="UP000289738">
    <property type="component" value="Chromosome A02"/>
</dbReference>
<dbReference type="EMBL" id="SDMP01000002">
    <property type="protein sequence ID" value="RYR72632.1"/>
    <property type="molecule type" value="Genomic_DNA"/>
</dbReference>
<comment type="caution">
    <text evidence="1">The sequence shown here is derived from an EMBL/GenBank/DDBJ whole genome shotgun (WGS) entry which is preliminary data.</text>
</comment>
<dbReference type="STRING" id="3818.A0A445EAW9"/>
<dbReference type="PANTHER" id="PTHR31973:SF195">
    <property type="entry name" value="MUDR FAMILY TRANSPOSASE"/>
    <property type="match status" value="1"/>
</dbReference>
<proteinExistence type="predicted"/>
<sequence length="294" mass="33853">MSRNSLLSIHYNGEIVYRLRDDEDVWLIMSSHNRWINIHLLKLFVFLVELGSRGSSTDTVDDSPLSGAIRKTTRRKMMDLYMPPEGSQEGSNVEVHNGDLMDDNVESHEPAISRPYDQPDHFTRLNLDAMISDWSFTQGGPKEDPSNEFETSMGQDHRRLDSKVIAQHIFTMVKADPTISIRVLQGGVENHFGYKASCRKVWLAKQKVIARIYGDWDESYNELSRWLFAMRMYLPGTWVQLVTQPWPGSADTIMFYRVFRMFPPYVKAFKNCKALISIESTHLYGKYGGTLPMA</sequence>
<evidence type="ECO:0000313" key="1">
    <source>
        <dbReference type="EMBL" id="RYR72632.1"/>
    </source>
</evidence>
<dbReference type="AlphaFoldDB" id="A0A445EAW9"/>
<reference evidence="1 2" key="1">
    <citation type="submission" date="2019-01" db="EMBL/GenBank/DDBJ databases">
        <title>Sequencing of cultivated peanut Arachis hypogaea provides insights into genome evolution and oil improvement.</title>
        <authorList>
            <person name="Chen X."/>
        </authorList>
    </citation>
    <scope>NUCLEOTIDE SEQUENCE [LARGE SCALE GENOMIC DNA]</scope>
    <source>
        <strain evidence="2">cv. Fuhuasheng</strain>
        <tissue evidence="1">Leaves</tissue>
    </source>
</reference>
<gene>
    <name evidence="1" type="ORF">Ahy_A02g006850</name>
</gene>
<dbReference type="PANTHER" id="PTHR31973">
    <property type="entry name" value="POLYPROTEIN, PUTATIVE-RELATED"/>
    <property type="match status" value="1"/>
</dbReference>
<evidence type="ECO:0000313" key="2">
    <source>
        <dbReference type="Proteomes" id="UP000289738"/>
    </source>
</evidence>
<name>A0A445EAW9_ARAHY</name>
<accession>A0A445EAW9</accession>
<keyword evidence="2" id="KW-1185">Reference proteome</keyword>